<dbReference type="Proteomes" id="UP001430356">
    <property type="component" value="Unassembled WGS sequence"/>
</dbReference>
<dbReference type="GO" id="GO:0009249">
    <property type="term" value="P:protein lipoylation"/>
    <property type="evidence" value="ECO:0007669"/>
    <property type="project" value="InterPro"/>
</dbReference>
<evidence type="ECO:0000313" key="8">
    <source>
        <dbReference type="Proteomes" id="UP001430356"/>
    </source>
</evidence>
<evidence type="ECO:0000256" key="2">
    <source>
        <dbReference type="ARBA" id="ARBA00007907"/>
    </source>
</evidence>
<comment type="pathway">
    <text evidence="1">Protein modification; protein lipoylation via endogenous pathway; protein N(6)-(lipoyl)lysine from octanoyl-[acyl-carrier-protein]: step 1/2.</text>
</comment>
<dbReference type="PANTHER" id="PTHR10993:SF7">
    <property type="entry name" value="LIPOYLTRANSFERASE 2, MITOCHONDRIAL-RELATED"/>
    <property type="match status" value="1"/>
</dbReference>
<dbReference type="InterPro" id="IPR045864">
    <property type="entry name" value="aa-tRNA-synth_II/BPL/LPL"/>
</dbReference>
<dbReference type="NCBIfam" id="TIGR00214">
    <property type="entry name" value="lipB"/>
    <property type="match status" value="1"/>
</dbReference>
<dbReference type="InterPro" id="IPR020605">
    <property type="entry name" value="Octanoyltransferase_CS"/>
</dbReference>
<gene>
    <name evidence="7" type="ORF">NESM_000551600</name>
</gene>
<evidence type="ECO:0000256" key="5">
    <source>
        <dbReference type="ARBA" id="ARBA00023315"/>
    </source>
</evidence>
<dbReference type="InterPro" id="IPR000544">
    <property type="entry name" value="Octanoyltransferase"/>
</dbReference>
<accession>A0AAW0ESN3</accession>
<dbReference type="EMBL" id="JAECZO010000070">
    <property type="protein sequence ID" value="KAK7196166.1"/>
    <property type="molecule type" value="Genomic_DNA"/>
</dbReference>
<comment type="similarity">
    <text evidence="2">Belongs to the LipB family.</text>
</comment>
<keyword evidence="8" id="KW-1185">Reference proteome</keyword>
<dbReference type="SUPFAM" id="SSF55681">
    <property type="entry name" value="Class II aaRS and biotin synthetases"/>
    <property type="match status" value="1"/>
</dbReference>
<dbReference type="PANTHER" id="PTHR10993">
    <property type="entry name" value="OCTANOYLTRANSFERASE"/>
    <property type="match status" value="1"/>
</dbReference>
<feature type="domain" description="BPL/LPL catalytic" evidence="6">
    <location>
        <begin position="40"/>
        <end position="237"/>
    </location>
</feature>
<proteinExistence type="inferred from homology"/>
<dbReference type="EC" id="2.3.1.181" evidence="3"/>
<dbReference type="GO" id="GO:0033819">
    <property type="term" value="F:lipoyl(octanoyl) transferase activity"/>
    <property type="evidence" value="ECO:0007669"/>
    <property type="project" value="UniProtKB-EC"/>
</dbReference>
<comment type="caution">
    <text evidence="7">The sequence shown here is derived from an EMBL/GenBank/DDBJ whole genome shotgun (WGS) entry which is preliminary data.</text>
</comment>
<evidence type="ECO:0000256" key="1">
    <source>
        <dbReference type="ARBA" id="ARBA00004821"/>
    </source>
</evidence>
<organism evidence="7 8">
    <name type="scientific">Novymonas esmeraldas</name>
    <dbReference type="NCBI Taxonomy" id="1808958"/>
    <lineage>
        <taxon>Eukaryota</taxon>
        <taxon>Discoba</taxon>
        <taxon>Euglenozoa</taxon>
        <taxon>Kinetoplastea</taxon>
        <taxon>Metakinetoplastina</taxon>
        <taxon>Trypanosomatida</taxon>
        <taxon>Trypanosomatidae</taxon>
        <taxon>Novymonas</taxon>
    </lineage>
</organism>
<dbReference type="Gene3D" id="3.30.930.10">
    <property type="entry name" value="Bira Bifunctional Protein, Domain 2"/>
    <property type="match status" value="1"/>
</dbReference>
<protein>
    <recommendedName>
        <fullName evidence="3">lipoyl(octanoyl) transferase</fullName>
        <ecNumber evidence="3">2.3.1.181</ecNumber>
    </recommendedName>
</protein>
<dbReference type="Pfam" id="PF21948">
    <property type="entry name" value="LplA-B_cat"/>
    <property type="match status" value="1"/>
</dbReference>
<evidence type="ECO:0000313" key="7">
    <source>
        <dbReference type="EMBL" id="KAK7196166.1"/>
    </source>
</evidence>
<dbReference type="PROSITE" id="PS01313">
    <property type="entry name" value="LIPB"/>
    <property type="match status" value="1"/>
</dbReference>
<keyword evidence="4" id="KW-0808">Transferase</keyword>
<dbReference type="AlphaFoldDB" id="A0AAW0ESN3"/>
<evidence type="ECO:0000259" key="6">
    <source>
        <dbReference type="PROSITE" id="PS51733"/>
    </source>
</evidence>
<keyword evidence="5" id="KW-0012">Acyltransferase</keyword>
<reference evidence="7 8" key="1">
    <citation type="journal article" date="2021" name="MBio">
        <title>A New Model Trypanosomatid, Novymonas esmeraldas: Genomic Perception of Its 'Candidatus Pandoraea novymonadis' Endosymbiont.</title>
        <authorList>
            <person name="Zakharova A."/>
            <person name="Saura A."/>
            <person name="Butenko A."/>
            <person name="Podesvova L."/>
            <person name="Warmusova S."/>
            <person name="Kostygov A.Y."/>
            <person name="Nenarokova A."/>
            <person name="Lukes J."/>
            <person name="Opperdoes F.R."/>
            <person name="Yurchenko V."/>
        </authorList>
    </citation>
    <scope>NUCLEOTIDE SEQUENCE [LARGE SCALE GENOMIC DNA]</scope>
    <source>
        <strain evidence="7 8">E262AT.01</strain>
    </source>
</reference>
<name>A0AAW0ESN3_9TRYP</name>
<evidence type="ECO:0000256" key="4">
    <source>
        <dbReference type="ARBA" id="ARBA00022679"/>
    </source>
</evidence>
<evidence type="ECO:0000256" key="3">
    <source>
        <dbReference type="ARBA" id="ARBA00012334"/>
    </source>
</evidence>
<sequence>MKAFYVGRRDYRRVLDLQEAVFHAKIARQTSVRRGESTLSLLPDVTILVEHSAPVYTVGRRDTVHGLPPQCAVDVVKTRRGGGITYHGPGQVTMYPVANIQHLWKACTAEKVRSPIEWFSWVLEEAMIQTAAAYQVPAHRYKSGVWADGFHGAAAQKLGAIGLQLGSWVSMHGVGFNVANDLHYFDDIVMCELPGRRATSLSNELKTRSITQPPPPSVQAAAALLLDKYTECLHQPPGGYATPRLVDLSGREDWYEHVVDASGIQAPLRQPNPSHHRHA</sequence>
<dbReference type="PROSITE" id="PS51733">
    <property type="entry name" value="BPL_LPL_CATALYTIC"/>
    <property type="match status" value="1"/>
</dbReference>
<dbReference type="InterPro" id="IPR004143">
    <property type="entry name" value="BPL_LPL_catalytic"/>
</dbReference>